<sequence>MREIKFRGKCVYTAEWVYGSLIMIAPEVAPTIVTTGSSAVGYSQIEHKVDIDTVGQFVEVQGKKCFEGDIIQYLNVIGANTIGIIRFGEYEQDGSGGEYTATKCLGFYVERVNTKPFEWQDEVFEYEYEKHVSLAGIEEFKVIGNIHDNREILEQEDENEDSI</sequence>
<dbReference type="OrthoDB" id="1809393at2"/>
<protein>
    <recommendedName>
        <fullName evidence="1">YopX protein domain-containing protein</fullName>
    </recommendedName>
</protein>
<organism evidence="2 3">
    <name type="scientific">Niallia circulans</name>
    <name type="common">Bacillus circulans</name>
    <dbReference type="NCBI Taxonomy" id="1397"/>
    <lineage>
        <taxon>Bacteria</taxon>
        <taxon>Bacillati</taxon>
        <taxon>Bacillota</taxon>
        <taxon>Bacilli</taxon>
        <taxon>Bacillales</taxon>
        <taxon>Bacillaceae</taxon>
        <taxon>Niallia</taxon>
    </lineage>
</organism>
<dbReference type="Gene3D" id="2.30.30.290">
    <property type="entry name" value="YopX-like domains"/>
    <property type="match status" value="1"/>
</dbReference>
<dbReference type="AlphaFoldDB" id="A0A0J1IIF3"/>
<feature type="domain" description="YopX protein" evidence="1">
    <location>
        <begin position="5"/>
        <end position="154"/>
    </location>
</feature>
<dbReference type="RefSeq" id="WP_047943126.1">
    <property type="nucleotide sequence ID" value="NZ_LDPH01000014.1"/>
</dbReference>
<comment type="caution">
    <text evidence="2">The sequence shown here is derived from an EMBL/GenBank/DDBJ whole genome shotgun (WGS) entry which is preliminary data.</text>
</comment>
<dbReference type="InterPro" id="IPR019096">
    <property type="entry name" value="YopX_protein"/>
</dbReference>
<dbReference type="InterPro" id="IPR023385">
    <property type="entry name" value="YopX-like_C"/>
</dbReference>
<proteinExistence type="predicted"/>
<evidence type="ECO:0000313" key="3">
    <source>
        <dbReference type="Proteomes" id="UP000036045"/>
    </source>
</evidence>
<accession>A0A0J1IIF3</accession>
<keyword evidence="3" id="KW-1185">Reference proteome</keyword>
<dbReference type="PATRIC" id="fig|1397.4.peg.1204"/>
<gene>
    <name evidence="2" type="ORF">ABW02_15120</name>
</gene>
<dbReference type="Pfam" id="PF09643">
    <property type="entry name" value="YopX"/>
    <property type="match status" value="1"/>
</dbReference>
<dbReference type="Proteomes" id="UP000036045">
    <property type="component" value="Unassembled WGS sequence"/>
</dbReference>
<name>A0A0J1IIF3_NIACI</name>
<evidence type="ECO:0000313" key="2">
    <source>
        <dbReference type="EMBL" id="KLV25701.1"/>
    </source>
</evidence>
<dbReference type="EMBL" id="LDPH01000014">
    <property type="protein sequence ID" value="KLV25701.1"/>
    <property type="molecule type" value="Genomic_DNA"/>
</dbReference>
<reference evidence="2 3" key="1">
    <citation type="submission" date="2015-05" db="EMBL/GenBank/DDBJ databases">
        <title>Whole genome sequence and identification of bacterial endophytes from Costus igneus.</title>
        <authorList>
            <person name="Lee Y.P."/>
            <person name="Gan H.M."/>
            <person name="Eng W."/>
            <person name="Wheatley M.S."/>
            <person name="Caraballo A."/>
            <person name="Polter S."/>
            <person name="Savka M.A."/>
            <person name="Hudson A.O."/>
        </authorList>
    </citation>
    <scope>NUCLEOTIDE SEQUENCE [LARGE SCALE GENOMIC DNA]</scope>
    <source>
        <strain evidence="2 3">RIT379</strain>
    </source>
</reference>
<evidence type="ECO:0000259" key="1">
    <source>
        <dbReference type="Pfam" id="PF09643"/>
    </source>
</evidence>
<dbReference type="SUPFAM" id="SSF159006">
    <property type="entry name" value="YopX-like"/>
    <property type="match status" value="1"/>
</dbReference>